<feature type="domain" description="Pherophorin" evidence="1">
    <location>
        <begin position="127"/>
        <end position="281"/>
    </location>
</feature>
<name>A0A699YER7_HAELA</name>
<dbReference type="InterPro" id="IPR024616">
    <property type="entry name" value="Pherophorin"/>
</dbReference>
<feature type="domain" description="Pherophorin" evidence="1">
    <location>
        <begin position="293"/>
        <end position="457"/>
    </location>
</feature>
<feature type="domain" description="Pherophorin" evidence="1">
    <location>
        <begin position="14"/>
        <end position="116"/>
    </location>
</feature>
<keyword evidence="3" id="KW-1185">Reference proteome</keyword>
<dbReference type="Pfam" id="PF12499">
    <property type="entry name" value="DUF3707"/>
    <property type="match status" value="3"/>
</dbReference>
<protein>
    <recommendedName>
        <fullName evidence="1">Pherophorin domain-containing protein</fullName>
    </recommendedName>
</protein>
<reference evidence="2 3" key="1">
    <citation type="submission" date="2020-02" db="EMBL/GenBank/DDBJ databases">
        <title>Draft genome sequence of Haematococcus lacustris strain NIES-144.</title>
        <authorList>
            <person name="Morimoto D."/>
            <person name="Nakagawa S."/>
            <person name="Yoshida T."/>
            <person name="Sawayama S."/>
        </authorList>
    </citation>
    <scope>NUCLEOTIDE SEQUENCE [LARGE SCALE GENOMIC DNA]</scope>
    <source>
        <strain evidence="2 3">NIES-144</strain>
    </source>
</reference>
<dbReference type="Proteomes" id="UP000485058">
    <property type="component" value="Unassembled WGS sequence"/>
</dbReference>
<sequence>MNTTLPDSDGPENGTCSSMDLRDLEVSIYNHLAVKSVMVNGSLFDWTATQNSPDSVWLTLPLSLTSSDFSPLTPLDVVIVVRGKVDTLCPASEFLMSSNACEYAMHGQDGPQACCPHSVTFKSTPPPSDCCQDDLQLTPYRVRYINHMPSPAATTYFFDLTVVPTPAGVDTDGSEVEVCTTMTLDWAQIHLYSSLVVTSVTWDGRVLPFNTTPATSTSQWLNIHNVNRYFSDFDSHNAVSLAVTFQGWINEPCPAQSSFNGQQITCEYALHGHQSTTSCCPHGLTTSGPAPGGCGCRDDLSETPYRIMYTSEMTADDESTTTFNFNLALVDSSMSQDFDGVDSDLNAEVNCSAMGIRDLKLAIFSSMEVVEVSVNNAVLDWQLTPNTPYSQWLWLLGVDYAITDLQPYQPVPLKVVVRGGGSDVTELCPASSVFGSASSCEYIVTGTSGPGHAECCPKGVSSYYTPQRLRLLETNA</sequence>
<proteinExistence type="predicted"/>
<evidence type="ECO:0000259" key="1">
    <source>
        <dbReference type="Pfam" id="PF12499"/>
    </source>
</evidence>
<evidence type="ECO:0000313" key="3">
    <source>
        <dbReference type="Proteomes" id="UP000485058"/>
    </source>
</evidence>
<comment type="caution">
    <text evidence="2">The sequence shown here is derived from an EMBL/GenBank/DDBJ whole genome shotgun (WGS) entry which is preliminary data.</text>
</comment>
<dbReference type="EMBL" id="BLLF01000167">
    <property type="protein sequence ID" value="GFH08543.1"/>
    <property type="molecule type" value="Genomic_DNA"/>
</dbReference>
<gene>
    <name evidence="2" type="ORF">HaLaN_03523</name>
</gene>
<organism evidence="2 3">
    <name type="scientific">Haematococcus lacustris</name>
    <name type="common">Green alga</name>
    <name type="synonym">Haematococcus pluvialis</name>
    <dbReference type="NCBI Taxonomy" id="44745"/>
    <lineage>
        <taxon>Eukaryota</taxon>
        <taxon>Viridiplantae</taxon>
        <taxon>Chlorophyta</taxon>
        <taxon>core chlorophytes</taxon>
        <taxon>Chlorophyceae</taxon>
        <taxon>CS clade</taxon>
        <taxon>Chlamydomonadales</taxon>
        <taxon>Haematococcaceae</taxon>
        <taxon>Haematococcus</taxon>
    </lineage>
</organism>
<dbReference type="AlphaFoldDB" id="A0A699YER7"/>
<evidence type="ECO:0000313" key="2">
    <source>
        <dbReference type="EMBL" id="GFH08543.1"/>
    </source>
</evidence>
<accession>A0A699YER7</accession>